<proteinExistence type="inferred from homology"/>
<sequence length="364" mass="40137">MNSFCGNCVFFTCFAVFTTFFGKLVANAGCFRANAVFVPSKKKGLSRLHLDINKRSYNHVPGECGIIPNLPGILSLTTSTGGRLYMTTNSKNGISDNTHIFTFYPDNRTAREIEIRGAPPQRKTKPGPMSVAVDSNNPNIFVFNRQTGNVDVFGTNELSDVWEYRKSLKTEKFSGISALSASGTNSFYYVKSGVWSDNFALNILERTFSFPSGEVGFAKGKVVQHLTYLSSPSGIIYDSLKKTIFVTSFSRESLYVLKMKKNNIIASSKEYNIGCSPTSIWEDFDGSFLITCQPVRYLLHVFDVTSSAPSMVLRVVVPVNNETELSITQLYSNDGATISLANVTVRAGRSLLISNGNKILNCHL</sequence>
<keyword evidence="6" id="KW-1185">Reference proteome</keyword>
<dbReference type="InterPro" id="IPR051288">
    <property type="entry name" value="Serum_paraoxonase/arylesterase"/>
</dbReference>
<evidence type="ECO:0000256" key="3">
    <source>
        <dbReference type="ARBA" id="ARBA00023157"/>
    </source>
</evidence>
<dbReference type="Gene3D" id="2.120.10.30">
    <property type="entry name" value="TolB, C-terminal domain"/>
    <property type="match status" value="1"/>
</dbReference>
<dbReference type="AlphaFoldDB" id="A0AAE9FLI9"/>
<evidence type="ECO:0000313" key="5">
    <source>
        <dbReference type="EMBL" id="UMM44108.1"/>
    </source>
</evidence>
<keyword evidence="2" id="KW-0378">Hydrolase</keyword>
<dbReference type="GO" id="GO:0004064">
    <property type="term" value="F:arylesterase activity"/>
    <property type="evidence" value="ECO:0007669"/>
    <property type="project" value="InterPro"/>
</dbReference>
<keyword evidence="3" id="KW-1015">Disulfide bond</keyword>
<dbReference type="PANTHER" id="PTHR11799:SF1">
    <property type="entry name" value="PON (PARAOXONASE) AND MEC-6 LIKE"/>
    <property type="match status" value="1"/>
</dbReference>
<gene>
    <name evidence="5" type="ORF">L5515_019350</name>
</gene>
<dbReference type="PANTHER" id="PTHR11799">
    <property type="entry name" value="PARAOXONASE"/>
    <property type="match status" value="1"/>
</dbReference>
<name>A0AAE9FLI9_CAEBR</name>
<evidence type="ECO:0000256" key="2">
    <source>
        <dbReference type="ARBA" id="ARBA00022801"/>
    </source>
</evidence>
<comment type="similarity">
    <text evidence="1">Belongs to the paraoxonase family.</text>
</comment>
<organism evidence="5 6">
    <name type="scientific">Caenorhabditis briggsae</name>
    <dbReference type="NCBI Taxonomy" id="6238"/>
    <lineage>
        <taxon>Eukaryota</taxon>
        <taxon>Metazoa</taxon>
        <taxon>Ecdysozoa</taxon>
        <taxon>Nematoda</taxon>
        <taxon>Chromadorea</taxon>
        <taxon>Rhabditida</taxon>
        <taxon>Rhabditina</taxon>
        <taxon>Rhabditomorpha</taxon>
        <taxon>Rhabditoidea</taxon>
        <taxon>Rhabditidae</taxon>
        <taxon>Peloderinae</taxon>
        <taxon>Caenorhabditis</taxon>
    </lineage>
</organism>
<evidence type="ECO:0000256" key="1">
    <source>
        <dbReference type="ARBA" id="ARBA00008595"/>
    </source>
</evidence>
<evidence type="ECO:0000256" key="4">
    <source>
        <dbReference type="ARBA" id="ARBA00023180"/>
    </source>
</evidence>
<dbReference type="EMBL" id="CP092625">
    <property type="protein sequence ID" value="UMM44108.1"/>
    <property type="molecule type" value="Genomic_DNA"/>
</dbReference>
<dbReference type="Pfam" id="PF01731">
    <property type="entry name" value="Arylesterase"/>
    <property type="match status" value="1"/>
</dbReference>
<dbReference type="InterPro" id="IPR002640">
    <property type="entry name" value="Arylesterase"/>
</dbReference>
<evidence type="ECO:0000313" key="6">
    <source>
        <dbReference type="Proteomes" id="UP000829354"/>
    </source>
</evidence>
<reference evidence="5 6" key="1">
    <citation type="submission" date="2022-04" db="EMBL/GenBank/DDBJ databases">
        <title>Chromosome-level reference genomes for two strains of Caenorhabditis briggsae: an improved platform for comparative genomics.</title>
        <authorList>
            <person name="Stevens L."/>
            <person name="Andersen E."/>
        </authorList>
    </citation>
    <scope>NUCLEOTIDE SEQUENCE [LARGE SCALE GENOMIC DNA]</scope>
    <source>
        <strain evidence="5">VX34</strain>
        <tissue evidence="5">Whole-organism</tissue>
    </source>
</reference>
<dbReference type="SUPFAM" id="SSF63829">
    <property type="entry name" value="Calcium-dependent phosphotriesterase"/>
    <property type="match status" value="1"/>
</dbReference>
<dbReference type="InterPro" id="IPR011042">
    <property type="entry name" value="6-blade_b-propeller_TolB-like"/>
</dbReference>
<protein>
    <submittedName>
        <fullName evidence="5">Uncharacterized protein</fullName>
    </submittedName>
</protein>
<dbReference type="Proteomes" id="UP000829354">
    <property type="component" value="Chromosome X"/>
</dbReference>
<accession>A0AAE9FLI9</accession>
<keyword evidence="4" id="KW-0325">Glycoprotein</keyword>